<dbReference type="GO" id="GO:0043565">
    <property type="term" value="F:sequence-specific DNA binding"/>
    <property type="evidence" value="ECO:0007669"/>
    <property type="project" value="InterPro"/>
</dbReference>
<dbReference type="InterPro" id="IPR036388">
    <property type="entry name" value="WH-like_DNA-bd_sf"/>
</dbReference>
<keyword evidence="1" id="KW-0805">Transcription regulation</keyword>
<organism evidence="7 8">
    <name type="scientific">Goodfellowiella coeruleoviolacea</name>
    <dbReference type="NCBI Taxonomy" id="334858"/>
    <lineage>
        <taxon>Bacteria</taxon>
        <taxon>Bacillati</taxon>
        <taxon>Actinomycetota</taxon>
        <taxon>Actinomycetes</taxon>
        <taxon>Pseudonocardiales</taxon>
        <taxon>Pseudonocardiaceae</taxon>
        <taxon>Goodfellowiella</taxon>
    </lineage>
</organism>
<evidence type="ECO:0000256" key="3">
    <source>
        <dbReference type="ARBA" id="ARBA00023163"/>
    </source>
</evidence>
<feature type="domain" description="Transcription regulator AsnC/Lrp ligand binding" evidence="4">
    <location>
        <begin position="69"/>
        <end position="139"/>
    </location>
</feature>
<dbReference type="GO" id="GO:0043200">
    <property type="term" value="P:response to amino acid"/>
    <property type="evidence" value="ECO:0007669"/>
    <property type="project" value="TreeGrafter"/>
</dbReference>
<evidence type="ECO:0000256" key="1">
    <source>
        <dbReference type="ARBA" id="ARBA00023015"/>
    </source>
</evidence>
<dbReference type="PANTHER" id="PTHR30154:SF34">
    <property type="entry name" value="TRANSCRIPTIONAL REGULATOR AZLB"/>
    <property type="match status" value="1"/>
</dbReference>
<evidence type="ECO:0000256" key="2">
    <source>
        <dbReference type="ARBA" id="ARBA00023125"/>
    </source>
</evidence>
<dbReference type="AlphaFoldDB" id="A0AAE3G820"/>
<dbReference type="PANTHER" id="PTHR30154">
    <property type="entry name" value="LEUCINE-RESPONSIVE REGULATORY PROTEIN"/>
    <property type="match status" value="1"/>
</dbReference>
<evidence type="ECO:0000259" key="6">
    <source>
        <dbReference type="Pfam" id="PF13404"/>
    </source>
</evidence>
<dbReference type="Pfam" id="PF02796">
    <property type="entry name" value="HTH_7"/>
    <property type="match status" value="1"/>
</dbReference>
<name>A0AAE3G820_9PSEU</name>
<dbReference type="Proteomes" id="UP001206128">
    <property type="component" value="Unassembled WGS sequence"/>
</dbReference>
<dbReference type="InterPro" id="IPR036390">
    <property type="entry name" value="WH_DNA-bd_sf"/>
</dbReference>
<dbReference type="InterPro" id="IPR019888">
    <property type="entry name" value="Tscrpt_reg_AsnC-like"/>
</dbReference>
<keyword evidence="3" id="KW-0804">Transcription</keyword>
<feature type="domain" description="HTH asnC-type" evidence="6">
    <location>
        <begin position="4"/>
        <end position="45"/>
    </location>
</feature>
<dbReference type="Gene3D" id="3.30.70.920">
    <property type="match status" value="2"/>
</dbReference>
<dbReference type="Pfam" id="PF13404">
    <property type="entry name" value="HTH_AsnC-type"/>
    <property type="match status" value="1"/>
</dbReference>
<dbReference type="SMART" id="SM00344">
    <property type="entry name" value="HTH_ASNC"/>
    <property type="match status" value="1"/>
</dbReference>
<protein>
    <submittedName>
        <fullName evidence="7">DNA-binding transcriptional regulator, Lrp family</fullName>
    </submittedName>
</protein>
<accession>A0AAE3G820</accession>
<evidence type="ECO:0000313" key="7">
    <source>
        <dbReference type="EMBL" id="MCP2163270.1"/>
    </source>
</evidence>
<keyword evidence="2 7" id="KW-0238">DNA-binding</keyword>
<gene>
    <name evidence="7" type="ORF">LX83_000110</name>
</gene>
<dbReference type="InterPro" id="IPR000485">
    <property type="entry name" value="AsnC-type_HTH_dom"/>
</dbReference>
<dbReference type="SUPFAM" id="SSF46785">
    <property type="entry name" value="Winged helix' DNA-binding domain"/>
    <property type="match status" value="1"/>
</dbReference>
<feature type="domain" description="Resolvase HTH" evidence="5">
    <location>
        <begin position="179"/>
        <end position="213"/>
    </location>
</feature>
<dbReference type="EMBL" id="JAMTCK010000001">
    <property type="protein sequence ID" value="MCP2163270.1"/>
    <property type="molecule type" value="Genomic_DNA"/>
</dbReference>
<dbReference type="InterPro" id="IPR011008">
    <property type="entry name" value="Dimeric_a/b-barrel"/>
</dbReference>
<dbReference type="Gene3D" id="1.10.10.10">
    <property type="entry name" value="Winged helix-like DNA-binding domain superfamily/Winged helix DNA-binding domain"/>
    <property type="match status" value="2"/>
</dbReference>
<dbReference type="RefSeq" id="WP_253765756.1">
    <property type="nucleotide sequence ID" value="NZ_JAMTCK010000001.1"/>
</dbReference>
<comment type="caution">
    <text evidence="7">The sequence shown here is derived from an EMBL/GenBank/DDBJ whole genome shotgun (WGS) entry which is preliminary data.</text>
</comment>
<evidence type="ECO:0000313" key="8">
    <source>
        <dbReference type="Proteomes" id="UP001206128"/>
    </source>
</evidence>
<evidence type="ECO:0000259" key="5">
    <source>
        <dbReference type="Pfam" id="PF02796"/>
    </source>
</evidence>
<reference evidence="7" key="1">
    <citation type="submission" date="2022-06" db="EMBL/GenBank/DDBJ databases">
        <title>Genomic Encyclopedia of Archaeal and Bacterial Type Strains, Phase II (KMG-II): from individual species to whole genera.</title>
        <authorList>
            <person name="Goeker M."/>
        </authorList>
    </citation>
    <scope>NUCLEOTIDE SEQUENCE</scope>
    <source>
        <strain evidence="7">DSM 43935</strain>
    </source>
</reference>
<dbReference type="GO" id="GO:0000150">
    <property type="term" value="F:DNA strand exchange activity"/>
    <property type="evidence" value="ECO:0007669"/>
    <property type="project" value="InterPro"/>
</dbReference>
<dbReference type="Pfam" id="PF01037">
    <property type="entry name" value="AsnC_trans_reg"/>
    <property type="match status" value="1"/>
</dbReference>
<keyword evidence="8" id="KW-1185">Reference proteome</keyword>
<dbReference type="SUPFAM" id="SSF54909">
    <property type="entry name" value="Dimeric alpha+beta barrel"/>
    <property type="match status" value="2"/>
</dbReference>
<dbReference type="InterPro" id="IPR019887">
    <property type="entry name" value="Tscrpt_reg_AsnC/Lrp_C"/>
</dbReference>
<dbReference type="GO" id="GO:0005829">
    <property type="term" value="C:cytosol"/>
    <property type="evidence" value="ECO:0007669"/>
    <property type="project" value="TreeGrafter"/>
</dbReference>
<evidence type="ECO:0000259" key="4">
    <source>
        <dbReference type="Pfam" id="PF01037"/>
    </source>
</evidence>
<proteinExistence type="predicted"/>
<dbReference type="InterPro" id="IPR006120">
    <property type="entry name" value="Resolvase_HTH_dom"/>
</dbReference>
<sequence length="342" mass="37252">MQQLDDADLDLVAALQLAPRAPLNTIAEVLGTSASTVGRRMQRLQESRLLRFISTVHWSLLTTGNPYVVWIKCEPGTTSGVAAAIQQVREAQSILITSGDADIYCTIYPLSGTDLRRLLTHTLPAIPGIASIQAHLVLRAARQAVAWHLNRLTDAQAAALREHVDADPNSPPDRVGPLTEAESNTLRLLFDDGRISAAQAARELDVSRSTAYRLIQSVLEQGAARPRVEIEPAVLGFPLTALITLDVQPRHIPTVLAALRAGPSGRFTVMTAGPAPITHHAVFRDEEHLSRFVTDDLGALPGIDGLNMSTALAVLRRQWIDRDNDVFLGERIHEVLPPTHPR</sequence>